<dbReference type="AlphaFoldDB" id="A0A438JC60"/>
<evidence type="ECO:0000313" key="3">
    <source>
        <dbReference type="EMBL" id="RVX06533.1"/>
    </source>
</evidence>
<proteinExistence type="predicted"/>
<feature type="compositionally biased region" description="Basic and acidic residues" evidence="1">
    <location>
        <begin position="87"/>
        <end position="104"/>
    </location>
</feature>
<feature type="region of interest" description="Disordered" evidence="1">
    <location>
        <begin position="75"/>
        <end position="113"/>
    </location>
</feature>
<evidence type="ECO:0000256" key="1">
    <source>
        <dbReference type="SAM" id="MobiDB-lite"/>
    </source>
</evidence>
<name>A0A438JC60_VITVI</name>
<protein>
    <submittedName>
        <fullName evidence="3">Uncharacterized protein</fullName>
    </submittedName>
</protein>
<dbReference type="Proteomes" id="UP000288805">
    <property type="component" value="Unassembled WGS sequence"/>
</dbReference>
<accession>A0A438JC60</accession>
<sequence>MEVKVKYMKTAGELAPGIEFMEKKLRLHTVTEKLPLESAKEEFLHDSMDELQCSTSKIEIRKRPTSGIMMYANKDAKKEQEDEEIHETDYAEPRIPKFADKESRQLSQIEPFI</sequence>
<gene>
    <name evidence="3" type="ORF">CK203_023612</name>
    <name evidence="2" type="ORF">CK203_087102</name>
</gene>
<organism evidence="3 4">
    <name type="scientific">Vitis vinifera</name>
    <name type="common">Grape</name>
    <dbReference type="NCBI Taxonomy" id="29760"/>
    <lineage>
        <taxon>Eukaryota</taxon>
        <taxon>Viridiplantae</taxon>
        <taxon>Streptophyta</taxon>
        <taxon>Embryophyta</taxon>
        <taxon>Tracheophyta</taxon>
        <taxon>Spermatophyta</taxon>
        <taxon>Magnoliopsida</taxon>
        <taxon>eudicotyledons</taxon>
        <taxon>Gunneridae</taxon>
        <taxon>Pentapetalae</taxon>
        <taxon>rosids</taxon>
        <taxon>Vitales</taxon>
        <taxon>Vitaceae</taxon>
        <taxon>Viteae</taxon>
        <taxon>Vitis</taxon>
    </lineage>
</organism>
<evidence type="ECO:0000313" key="2">
    <source>
        <dbReference type="EMBL" id="RVW44821.1"/>
    </source>
</evidence>
<evidence type="ECO:0000313" key="4">
    <source>
        <dbReference type="Proteomes" id="UP000288805"/>
    </source>
</evidence>
<comment type="caution">
    <text evidence="3">The sequence shown here is derived from an EMBL/GenBank/DDBJ whole genome shotgun (WGS) entry which is preliminary data.</text>
</comment>
<dbReference type="EMBL" id="QGNW01000051">
    <property type="protein sequence ID" value="RVX06533.1"/>
    <property type="molecule type" value="Genomic_DNA"/>
</dbReference>
<dbReference type="EMBL" id="QGNW01001341">
    <property type="protein sequence ID" value="RVW44821.1"/>
    <property type="molecule type" value="Genomic_DNA"/>
</dbReference>
<reference evidence="3 4" key="1">
    <citation type="journal article" date="2018" name="PLoS Genet.">
        <title>Population sequencing reveals clonal diversity and ancestral inbreeding in the grapevine cultivar Chardonnay.</title>
        <authorList>
            <person name="Roach M.J."/>
            <person name="Johnson D.L."/>
            <person name="Bohlmann J."/>
            <person name="van Vuuren H.J."/>
            <person name="Jones S.J."/>
            <person name="Pretorius I.S."/>
            <person name="Schmidt S.A."/>
            <person name="Borneman A.R."/>
        </authorList>
    </citation>
    <scope>NUCLEOTIDE SEQUENCE [LARGE SCALE GENOMIC DNA]</scope>
    <source>
        <strain evidence="4">cv. Chardonnay</strain>
        <strain evidence="3">I10V1</strain>
        <tissue evidence="3">Leaf</tissue>
    </source>
</reference>